<evidence type="ECO:0000313" key="3">
    <source>
        <dbReference type="Proteomes" id="UP000193719"/>
    </source>
</evidence>
<dbReference type="SMART" id="SM00471">
    <property type="entry name" value="HDc"/>
    <property type="match status" value="1"/>
</dbReference>
<reference evidence="2 3" key="1">
    <citation type="submission" date="2016-08" db="EMBL/GenBank/DDBJ databases">
        <title>Genomes of anaerobic fungi encode conserved fungal cellulosomes for biomass hydrolysis.</title>
        <authorList>
            <consortium name="DOE Joint Genome Institute"/>
            <person name="Haitjema C.H."/>
            <person name="Gilmore S.P."/>
            <person name="Henske J.K."/>
            <person name="Solomon K.V."/>
            <person name="De Groot R."/>
            <person name="Kuo A."/>
            <person name="Mondo S.J."/>
            <person name="Salamov A.A."/>
            <person name="Labutti K."/>
            <person name="Zhao Z."/>
            <person name="Chiniquy J."/>
            <person name="Barry K."/>
            <person name="Brewer H.M."/>
            <person name="Purvine S.O."/>
            <person name="Wright A.T."/>
            <person name="Boxma B."/>
            <person name="Van Alen T."/>
            <person name="Hackstein J.H."/>
            <person name="Baker S.E."/>
            <person name="Grigoriev I.V."/>
            <person name="O'Malley M.A."/>
        </authorList>
    </citation>
    <scope>NUCLEOTIDE SEQUENCE [LARGE SCALE GENOMIC DNA]</scope>
    <source>
        <strain evidence="3">finn</strain>
    </source>
</reference>
<keyword evidence="3" id="KW-1185">Reference proteome</keyword>
<name>A0A1Y1VP52_9FUNG</name>
<organism evidence="2 3">
    <name type="scientific">Piromyces finnis</name>
    <dbReference type="NCBI Taxonomy" id="1754191"/>
    <lineage>
        <taxon>Eukaryota</taxon>
        <taxon>Fungi</taxon>
        <taxon>Fungi incertae sedis</taxon>
        <taxon>Chytridiomycota</taxon>
        <taxon>Chytridiomycota incertae sedis</taxon>
        <taxon>Neocallimastigomycetes</taxon>
        <taxon>Neocallimastigales</taxon>
        <taxon>Neocallimastigaceae</taxon>
        <taxon>Piromyces</taxon>
    </lineage>
</organism>
<dbReference type="InterPro" id="IPR006674">
    <property type="entry name" value="HD_domain"/>
</dbReference>
<feature type="domain" description="HD/PDEase" evidence="1">
    <location>
        <begin position="25"/>
        <end position="148"/>
    </location>
</feature>
<dbReference type="OrthoDB" id="16547at2759"/>
<dbReference type="Pfam" id="PF01966">
    <property type="entry name" value="HD"/>
    <property type="match status" value="1"/>
</dbReference>
<dbReference type="EMBL" id="MCFH01000001">
    <property type="protein sequence ID" value="ORX60933.1"/>
    <property type="molecule type" value="Genomic_DNA"/>
</dbReference>
<reference evidence="2 3" key="2">
    <citation type="submission" date="2016-08" db="EMBL/GenBank/DDBJ databases">
        <title>Pervasive Adenine N6-methylation of Active Genes in Fungi.</title>
        <authorList>
            <consortium name="DOE Joint Genome Institute"/>
            <person name="Mondo S.J."/>
            <person name="Dannebaum R.O."/>
            <person name="Kuo R.C."/>
            <person name="Labutti K."/>
            <person name="Haridas S."/>
            <person name="Kuo A."/>
            <person name="Salamov A."/>
            <person name="Ahrendt S.R."/>
            <person name="Lipzen A."/>
            <person name="Sullivan W."/>
            <person name="Andreopoulos W.B."/>
            <person name="Clum A."/>
            <person name="Lindquist E."/>
            <person name="Daum C."/>
            <person name="Ramamoorthy G.K."/>
            <person name="Gryganskyi A."/>
            <person name="Culley D."/>
            <person name="Magnuson J.K."/>
            <person name="James T.Y."/>
            <person name="O'Malley M.A."/>
            <person name="Stajich J.E."/>
            <person name="Spatafora J.W."/>
            <person name="Visel A."/>
            <person name="Grigoriev I.V."/>
        </authorList>
    </citation>
    <scope>NUCLEOTIDE SEQUENCE [LARGE SCALE GENOMIC DNA]</scope>
    <source>
        <strain evidence="3">finn</strain>
    </source>
</reference>
<dbReference type="PANTHER" id="PTHR33594:SF1">
    <property type="entry name" value="HD_PDEASE DOMAIN-CONTAINING PROTEIN"/>
    <property type="match status" value="1"/>
</dbReference>
<sequence length="231" mass="26843">MSRNDNNEIINDIEDYVKQDIKKNDSSHDWHHILRVKNLSYTIAKNEINSGKNINLFIVVAIALLHETIDSKYCQNIQDKIKEIRTFLSLKQIKNEAIDLIINGINNISYRKEIGKLSKEQEINLEIAIVQDADKLDAMGAIGISRCLAYSGAKSRPFYDPDIPPKINMTQEEYITQSKANQGTAINHFYEKLFKLKDMMKTDYGKKMAIERDQYMREFVDRFIKEYNGLI</sequence>
<dbReference type="InterPro" id="IPR003607">
    <property type="entry name" value="HD/PDEase_dom"/>
</dbReference>
<evidence type="ECO:0000259" key="1">
    <source>
        <dbReference type="SMART" id="SM00471"/>
    </source>
</evidence>
<dbReference type="Gene3D" id="1.20.58.1910">
    <property type="match status" value="1"/>
</dbReference>
<dbReference type="SUPFAM" id="SSF109604">
    <property type="entry name" value="HD-domain/PDEase-like"/>
    <property type="match status" value="1"/>
</dbReference>
<proteinExistence type="predicted"/>
<dbReference type="PANTHER" id="PTHR33594">
    <property type="entry name" value="SUPERFAMILY HYDROLASE, PUTATIVE (AFU_ORTHOLOGUE AFUA_1G03035)-RELATED"/>
    <property type="match status" value="1"/>
</dbReference>
<protein>
    <recommendedName>
        <fullName evidence="1">HD/PDEase domain-containing protein</fullName>
    </recommendedName>
</protein>
<dbReference type="STRING" id="1754191.A0A1Y1VP52"/>
<dbReference type="Gene3D" id="1.10.472.50">
    <property type="entry name" value="HD-domain/PDEase-like"/>
    <property type="match status" value="1"/>
</dbReference>
<accession>A0A1Y1VP52</accession>
<dbReference type="CDD" id="cd00077">
    <property type="entry name" value="HDc"/>
    <property type="match status" value="1"/>
</dbReference>
<evidence type="ECO:0000313" key="2">
    <source>
        <dbReference type="EMBL" id="ORX60933.1"/>
    </source>
</evidence>
<gene>
    <name evidence="2" type="ORF">BCR36DRAFT_407931</name>
</gene>
<dbReference type="AlphaFoldDB" id="A0A1Y1VP52"/>
<dbReference type="Proteomes" id="UP000193719">
    <property type="component" value="Unassembled WGS sequence"/>
</dbReference>
<comment type="caution">
    <text evidence="2">The sequence shown here is derived from an EMBL/GenBank/DDBJ whole genome shotgun (WGS) entry which is preliminary data.</text>
</comment>